<evidence type="ECO:0000256" key="3">
    <source>
        <dbReference type="ARBA" id="ARBA00022679"/>
    </source>
</evidence>
<evidence type="ECO:0000256" key="1">
    <source>
        <dbReference type="ARBA" id="ARBA00008361"/>
    </source>
</evidence>
<keyword evidence="3 6" id="KW-0808">Transferase</keyword>
<dbReference type="GO" id="GO:0004392">
    <property type="term" value="F:heme oxygenase (decyclizing) activity"/>
    <property type="evidence" value="ECO:0007669"/>
    <property type="project" value="InterPro"/>
</dbReference>
<dbReference type="Pfam" id="PF06859">
    <property type="entry name" value="Bin3"/>
    <property type="match status" value="1"/>
</dbReference>
<accession>W3VT85</accession>
<keyword evidence="9" id="KW-1185">Reference proteome</keyword>
<dbReference type="InterPro" id="IPR039772">
    <property type="entry name" value="Bin3-like"/>
</dbReference>
<dbReference type="PROSITE" id="PS51515">
    <property type="entry name" value="BIN3_SAM"/>
    <property type="match status" value="1"/>
</dbReference>
<dbReference type="InterPro" id="IPR016053">
    <property type="entry name" value="Haem_Oase-like"/>
</dbReference>
<dbReference type="GO" id="GO:0006788">
    <property type="term" value="P:heme oxidation"/>
    <property type="evidence" value="ECO:0007669"/>
    <property type="project" value="InterPro"/>
</dbReference>
<dbReference type="GO" id="GO:0032259">
    <property type="term" value="P:methylation"/>
    <property type="evidence" value="ECO:0007669"/>
    <property type="project" value="UniProtKB-KW"/>
</dbReference>
<dbReference type="InterPro" id="IPR016084">
    <property type="entry name" value="Haem_Oase-like_multi-hlx"/>
</dbReference>
<dbReference type="Pfam" id="PF01126">
    <property type="entry name" value="Heme_oxygenase"/>
    <property type="match status" value="1"/>
</dbReference>
<dbReference type="InterPro" id="IPR010675">
    <property type="entry name" value="Bin3_C"/>
</dbReference>
<evidence type="ECO:0000256" key="5">
    <source>
        <dbReference type="PROSITE-ProRule" id="PRU00848"/>
    </source>
</evidence>
<dbReference type="SUPFAM" id="SSF48613">
    <property type="entry name" value="Heme oxygenase-like"/>
    <property type="match status" value="1"/>
</dbReference>
<dbReference type="GO" id="GO:0017069">
    <property type="term" value="F:snRNA binding"/>
    <property type="evidence" value="ECO:0007669"/>
    <property type="project" value="TreeGrafter"/>
</dbReference>
<comment type="caution">
    <text evidence="8">The sequence shown here is derived from an EMBL/GenBank/DDBJ whole genome shotgun (WGS) entry which is preliminary data.</text>
</comment>
<dbReference type="Gene3D" id="1.20.910.10">
    <property type="entry name" value="Heme oxygenase-like"/>
    <property type="match status" value="1"/>
</dbReference>
<gene>
    <name evidence="8" type="ORF">PaG_02363</name>
</gene>
<evidence type="ECO:0000256" key="2">
    <source>
        <dbReference type="ARBA" id="ARBA00022603"/>
    </source>
</evidence>
<feature type="domain" description="Bin3-type SAM" evidence="7">
    <location>
        <begin position="120"/>
        <end position="419"/>
    </location>
</feature>
<evidence type="ECO:0000313" key="9">
    <source>
        <dbReference type="Proteomes" id="UP000019462"/>
    </source>
</evidence>
<evidence type="ECO:0000256" key="6">
    <source>
        <dbReference type="RuleBase" id="RU367087"/>
    </source>
</evidence>
<dbReference type="HOGENOM" id="CLU_346859_0_0_1"/>
<dbReference type="PANTHER" id="PTHR12315">
    <property type="entry name" value="BICOID-INTERACTING PROTEIN RELATED"/>
    <property type="match status" value="1"/>
</dbReference>
<protein>
    <recommendedName>
        <fullName evidence="6">RNA methyltransferase</fullName>
        <ecNumber evidence="6">2.1.1.-</ecNumber>
    </recommendedName>
</protein>
<evidence type="ECO:0000259" key="7">
    <source>
        <dbReference type="PROSITE" id="PS51515"/>
    </source>
</evidence>
<dbReference type="Gene3D" id="3.40.50.150">
    <property type="entry name" value="Vaccinia Virus protein VP39"/>
    <property type="match status" value="1"/>
</dbReference>
<dbReference type="InterPro" id="IPR029063">
    <property type="entry name" value="SAM-dependent_MTases_sf"/>
</dbReference>
<dbReference type="OrthoDB" id="540004at2759"/>
<dbReference type="GO" id="GO:0008171">
    <property type="term" value="F:O-methyltransferase activity"/>
    <property type="evidence" value="ECO:0007669"/>
    <property type="project" value="UniProtKB-UniRule"/>
</dbReference>
<dbReference type="InterPro" id="IPR002051">
    <property type="entry name" value="Haem_Oase"/>
</dbReference>
<name>W3VT85_MOEAP</name>
<keyword evidence="4 5" id="KW-0949">S-adenosyl-L-methionine</keyword>
<reference evidence="8 9" key="1">
    <citation type="journal article" date="2014" name="Genome Announc.">
        <title>Genome sequence of the basidiomycetous fungus Pseudozyma aphidis DSM70725, an efficient producer of biosurfactant mannosylerythritol lipids.</title>
        <authorList>
            <person name="Lorenz S."/>
            <person name="Guenther M."/>
            <person name="Grumaz C."/>
            <person name="Rupp S."/>
            <person name="Zibek S."/>
            <person name="Sohn K."/>
        </authorList>
    </citation>
    <scope>NUCLEOTIDE SEQUENCE [LARGE SCALE GENOMIC DNA]</scope>
    <source>
        <strain evidence="9">ATCC 32657 / CBS 517.83 / DSM 70725 / JCM 10318 / NBRC 10182 / NRRL Y-7954 / St-0401</strain>
    </source>
</reference>
<dbReference type="AlphaFoldDB" id="W3VT85"/>
<comment type="similarity">
    <text evidence="1 6">Belongs to the methyltransferase superfamily.</text>
</comment>
<evidence type="ECO:0000256" key="4">
    <source>
        <dbReference type="ARBA" id="ARBA00022691"/>
    </source>
</evidence>
<keyword evidence="2 6" id="KW-0489">Methyltransferase</keyword>
<dbReference type="EC" id="2.1.1.-" evidence="6"/>
<organism evidence="8 9">
    <name type="scientific">Moesziomyces aphidis</name>
    <name type="common">Pseudozyma aphidis</name>
    <dbReference type="NCBI Taxonomy" id="84754"/>
    <lineage>
        <taxon>Eukaryota</taxon>
        <taxon>Fungi</taxon>
        <taxon>Dikarya</taxon>
        <taxon>Basidiomycota</taxon>
        <taxon>Ustilaginomycotina</taxon>
        <taxon>Ustilaginomycetes</taxon>
        <taxon>Ustilaginales</taxon>
        <taxon>Ustilaginaceae</taxon>
        <taxon>Moesziomyces</taxon>
    </lineage>
</organism>
<dbReference type="GO" id="GO:0040031">
    <property type="term" value="P:snRNA modification"/>
    <property type="evidence" value="ECO:0007669"/>
    <property type="project" value="TreeGrafter"/>
</dbReference>
<dbReference type="Proteomes" id="UP000019462">
    <property type="component" value="Unassembled WGS sequence"/>
</dbReference>
<dbReference type="PANTHER" id="PTHR12315:SF0">
    <property type="entry name" value="7SK SNRNA METHYLPHOSPHATE CAPPING ENZYME"/>
    <property type="match status" value="1"/>
</dbReference>
<evidence type="ECO:0000313" key="8">
    <source>
        <dbReference type="EMBL" id="ETS64026.1"/>
    </source>
</evidence>
<sequence>MRSSWPSAWGAARFSDCVLARSYTSQNPKRRVQLGASSDLLIFQRVFPKLPHHDSQHHTTHALVVGSMSHNTGGQHVPTVNRSLDKPVYGNFHRYYHIRNPAGLDSSASTTDVHPALALDSRVAAILSYLSTLPEGLHSVTTALDIGCNVGKLTIQLAQTLAGQPESGELRPICVTGVDIDPSLISQAREAAARARSLYRPNEQLETQQAETASHPASVAAQPHLPVDAAFFPSVFPLLFGAVPAPRRINDRDKADAETKKDSVHCAHLCAPQLDFVAAEWVNLHTSDAPSPFHYDPHDLSRLQAADSAGYDVVLALSLTKWVHIQQGDPGLVKLFARIFSVLRPGGHLFLERQEWRSYHSAHGLDPTMRSKIKTLQLRPDGDFEWLLDSLGLTLVETIGYGTGLGFSRPLQVFAKRKETASSLATTPQALPSIGLLSIMTCPFAKFAGILPASAAHVHALHGLDAAPISDTNARGLSLSDALRLGTARSHRAVEKSRGVSLLLQTTATAADAADEGLSFDRTDYTRFNIMLACIYTVLESAMISAQSTPLIAPLFEDPGLMAGLARSAALLADVHAHLDTIHAHTGADLTDLADHARDDHSTSSTLPEDTEDPLARARLLVLVQAATPHALSLTRDLKVPVLGEEHIALLRPAQVHATLAYVERLTHIRPDLLLAHAYTRYLGDLSGGQHIVRKVTKRFPTPTGGFAFYAFHNPTHLKTRFRTAMHAQHLTKAQMQEVVDEANTAFDCNTALFESLLPAHWRQPSQDTHKSTAVHTGTKPTQLPIAAWIVVAAATATITAAWLAHSPSTAILA</sequence>
<dbReference type="SUPFAM" id="SSF53335">
    <property type="entry name" value="S-adenosyl-L-methionine-dependent methyltransferases"/>
    <property type="match status" value="1"/>
</dbReference>
<dbReference type="InterPro" id="IPR024160">
    <property type="entry name" value="BIN3_SAM-bd_dom"/>
</dbReference>
<dbReference type="EMBL" id="AWNI01000008">
    <property type="protein sequence ID" value="ETS64026.1"/>
    <property type="molecule type" value="Genomic_DNA"/>
</dbReference>
<dbReference type="CDD" id="cd19165">
    <property type="entry name" value="HemeO"/>
    <property type="match status" value="1"/>
</dbReference>
<proteinExistence type="inferred from homology"/>
<dbReference type="GO" id="GO:0008173">
    <property type="term" value="F:RNA methyltransferase activity"/>
    <property type="evidence" value="ECO:0007669"/>
    <property type="project" value="UniProtKB-UniRule"/>
</dbReference>